<dbReference type="OrthoDB" id="9772924at2"/>
<comment type="similarity">
    <text evidence="2">Belongs to the bacterial solute-binding protein 5 family.</text>
</comment>
<dbReference type="Gene3D" id="3.10.105.10">
    <property type="entry name" value="Dipeptide-binding Protein, Domain 3"/>
    <property type="match status" value="1"/>
</dbReference>
<dbReference type="KEGG" id="cpy:Cphy_0431"/>
<gene>
    <name evidence="7" type="ordered locus">Cphy_0431</name>
</gene>
<evidence type="ECO:0000256" key="5">
    <source>
        <dbReference type="SAM" id="SignalP"/>
    </source>
</evidence>
<dbReference type="InterPro" id="IPR000914">
    <property type="entry name" value="SBP_5_dom"/>
</dbReference>
<dbReference type="Gene3D" id="3.90.76.10">
    <property type="entry name" value="Dipeptide-binding Protein, Domain 1"/>
    <property type="match status" value="1"/>
</dbReference>
<dbReference type="GO" id="GO:1904680">
    <property type="term" value="F:peptide transmembrane transporter activity"/>
    <property type="evidence" value="ECO:0007669"/>
    <property type="project" value="TreeGrafter"/>
</dbReference>
<dbReference type="PROSITE" id="PS51257">
    <property type="entry name" value="PROKAR_LIPOPROTEIN"/>
    <property type="match status" value="1"/>
</dbReference>
<name>A9KHF1_LACP7</name>
<dbReference type="InterPro" id="IPR030678">
    <property type="entry name" value="Peptide/Ni-bd"/>
</dbReference>
<feature type="signal peptide" evidence="5">
    <location>
        <begin position="1"/>
        <end position="21"/>
    </location>
</feature>
<proteinExistence type="inferred from homology"/>
<dbReference type="PIRSF" id="PIRSF002741">
    <property type="entry name" value="MppA"/>
    <property type="match status" value="1"/>
</dbReference>
<dbReference type="STRING" id="357809.Cphy_0431"/>
<sequence precursor="true">MKRRKQLFFLGLLLSCMIALCACSGSTENKGNDQKEAENGEASKNGGSVIVGITNDLDSLDPHKAVAAGTKEVLFNIFEGLVKPDKDGNLVPAVASDYKISEDGMTYTFYLREGVKFHNGALVTVDDVIYSLKRATGLLETSDPEVRVESVFSCVESINAITTEDGKQAVEVKLNQPNIELLSYFTISIIPKDYTEQATKPVGTGPFRFVSYSPLVSIVMEKNPDYYVKGVPYLDEVTFKISANTDAAFMELRAGTIDIFQQLTYEQSNQLKDLYNIEIGHMNLVQALFLNHKAAPFDNLKVRQALSYAIDRQMILDIVAGGNGTIIGSNMFPGFGKYYDESLASYYTYDVEKAKQLLNEAGYPEGFHFTITVPSNYQAHVDTAQVIVEQLKKVGITAEIKLVEWASWISDVYQGRNYESTIIGLDSNLSPSDIVKRYESTSKNNFLNYSNSQFDSLYPKAYASVKEEEKVDLYHQLQRILTEDVASVYLQDPANLVAVNKKLAGYQFYPVYVQDMSTVYYK</sequence>
<dbReference type="PANTHER" id="PTHR30290">
    <property type="entry name" value="PERIPLASMIC BINDING COMPONENT OF ABC TRANSPORTER"/>
    <property type="match status" value="1"/>
</dbReference>
<dbReference type="SUPFAM" id="SSF53850">
    <property type="entry name" value="Periplasmic binding protein-like II"/>
    <property type="match status" value="1"/>
</dbReference>
<feature type="chain" id="PRO_5038550676" evidence="5">
    <location>
        <begin position="22"/>
        <end position="522"/>
    </location>
</feature>
<dbReference type="EMBL" id="CP000885">
    <property type="protein sequence ID" value="ABX40818.1"/>
    <property type="molecule type" value="Genomic_DNA"/>
</dbReference>
<keyword evidence="4 5" id="KW-0732">Signal</keyword>
<dbReference type="Pfam" id="PF00496">
    <property type="entry name" value="SBP_bac_5"/>
    <property type="match status" value="1"/>
</dbReference>
<dbReference type="GO" id="GO:0015833">
    <property type="term" value="P:peptide transport"/>
    <property type="evidence" value="ECO:0007669"/>
    <property type="project" value="TreeGrafter"/>
</dbReference>
<dbReference type="PANTHER" id="PTHR30290:SF9">
    <property type="entry name" value="OLIGOPEPTIDE-BINDING PROTEIN APPA"/>
    <property type="match status" value="1"/>
</dbReference>
<keyword evidence="8" id="KW-1185">Reference proteome</keyword>
<dbReference type="eggNOG" id="COG0747">
    <property type="taxonomic scope" value="Bacteria"/>
</dbReference>
<comment type="subcellular location">
    <subcellularLocation>
        <location evidence="1">Cell membrane</location>
        <topology evidence="1">Lipid-anchor</topology>
    </subcellularLocation>
</comment>
<evidence type="ECO:0000256" key="2">
    <source>
        <dbReference type="ARBA" id="ARBA00005695"/>
    </source>
</evidence>
<evidence type="ECO:0000259" key="6">
    <source>
        <dbReference type="Pfam" id="PF00496"/>
    </source>
</evidence>
<dbReference type="HOGENOM" id="CLU_017028_7_4_9"/>
<keyword evidence="3" id="KW-0813">Transport</keyword>
<dbReference type="Proteomes" id="UP000000370">
    <property type="component" value="Chromosome"/>
</dbReference>
<dbReference type="PROSITE" id="PS01040">
    <property type="entry name" value="SBP_BACTERIAL_5"/>
    <property type="match status" value="1"/>
</dbReference>
<dbReference type="RefSeq" id="WP_012198462.1">
    <property type="nucleotide sequence ID" value="NC_010001.1"/>
</dbReference>
<feature type="domain" description="Solute-binding protein family 5" evidence="6">
    <location>
        <begin position="90"/>
        <end position="432"/>
    </location>
</feature>
<dbReference type="InterPro" id="IPR023765">
    <property type="entry name" value="SBP_5_CS"/>
</dbReference>
<dbReference type="CDD" id="cd08516">
    <property type="entry name" value="PBP2_NikA_DppA_OppA_like_11"/>
    <property type="match status" value="1"/>
</dbReference>
<accession>A9KHF1</accession>
<organism evidence="7 8">
    <name type="scientific">Lachnoclostridium phytofermentans (strain ATCC 700394 / DSM 18823 / ISDg)</name>
    <name type="common">Clostridium phytofermentans</name>
    <dbReference type="NCBI Taxonomy" id="357809"/>
    <lineage>
        <taxon>Bacteria</taxon>
        <taxon>Bacillati</taxon>
        <taxon>Bacillota</taxon>
        <taxon>Clostridia</taxon>
        <taxon>Lachnospirales</taxon>
        <taxon>Lachnospiraceae</taxon>
    </lineage>
</organism>
<reference evidence="8" key="1">
    <citation type="submission" date="2007-11" db="EMBL/GenBank/DDBJ databases">
        <title>Complete genome sequence of Clostridium phytofermentans ISDg.</title>
        <authorList>
            <person name="Leschine S.B."/>
            <person name="Warnick T.A."/>
            <person name="Blanchard J.L."/>
            <person name="Schnell D.J."/>
            <person name="Petit E.L."/>
            <person name="LaTouf W.G."/>
            <person name="Copeland A."/>
            <person name="Lucas S."/>
            <person name="Lapidus A."/>
            <person name="Barry K."/>
            <person name="Glavina del Rio T."/>
            <person name="Dalin E."/>
            <person name="Tice H."/>
            <person name="Pitluck S."/>
            <person name="Kiss H."/>
            <person name="Brettin T."/>
            <person name="Bruce D."/>
            <person name="Detter J.C."/>
            <person name="Han C."/>
            <person name="Kuske C."/>
            <person name="Schmutz J."/>
            <person name="Larimer F."/>
            <person name="Land M."/>
            <person name="Hauser L."/>
            <person name="Kyrpides N."/>
            <person name="Kim E.A."/>
            <person name="Richardson P."/>
        </authorList>
    </citation>
    <scope>NUCLEOTIDE SEQUENCE [LARGE SCALE GENOMIC DNA]</scope>
    <source>
        <strain evidence="8">ATCC 700394 / DSM 18823 / ISDg</strain>
    </source>
</reference>
<dbReference type="Gene3D" id="3.40.190.10">
    <property type="entry name" value="Periplasmic binding protein-like II"/>
    <property type="match status" value="1"/>
</dbReference>
<protein>
    <submittedName>
        <fullName evidence="7">Extracellular solute-binding protein family 5</fullName>
    </submittedName>
</protein>
<dbReference type="GO" id="GO:0042597">
    <property type="term" value="C:periplasmic space"/>
    <property type="evidence" value="ECO:0007669"/>
    <property type="project" value="UniProtKB-ARBA"/>
</dbReference>
<evidence type="ECO:0000313" key="7">
    <source>
        <dbReference type="EMBL" id="ABX40818.1"/>
    </source>
</evidence>
<dbReference type="AlphaFoldDB" id="A9KHF1"/>
<evidence type="ECO:0000256" key="1">
    <source>
        <dbReference type="ARBA" id="ARBA00004193"/>
    </source>
</evidence>
<evidence type="ECO:0000256" key="4">
    <source>
        <dbReference type="ARBA" id="ARBA00022729"/>
    </source>
</evidence>
<evidence type="ECO:0000256" key="3">
    <source>
        <dbReference type="ARBA" id="ARBA00022448"/>
    </source>
</evidence>
<dbReference type="GO" id="GO:0043190">
    <property type="term" value="C:ATP-binding cassette (ABC) transporter complex"/>
    <property type="evidence" value="ECO:0007669"/>
    <property type="project" value="InterPro"/>
</dbReference>
<dbReference type="InterPro" id="IPR039424">
    <property type="entry name" value="SBP_5"/>
</dbReference>
<evidence type="ECO:0000313" key="8">
    <source>
        <dbReference type="Proteomes" id="UP000000370"/>
    </source>
</evidence>